<sequence length="479" mass="55606">MKKFFRMFKIRREEMAASVCALCVLIALHAMMISKTFNTFLHTGGAHWNIFIKNFVVSGFDPITYSMVTYWEANYNVYRHPFLSFMVWPLSLLDGWLMDMTGLNLVQFIVAVPLLFFAFYSFIFIFRIFRDIIKIRRFEATVLSAMLFSFAYVMIAAVVPDHFCVSMFLLVFALYISGLKIQNGTRLSIWQTVLLFFVTAGVTLSNGVKIFIYALFTNGKKFFRIKYLLLAVLLPSALIWFFARWEYRTFVLPKEKARHEARLKKSAETRQKLFNAFADTTSLKDSAEIKKAFAKEMNKRVKAKYVKDHQKAWNKHTGKPMGKGEFIKWTDISTSRSETAVENLFGESIQLHDQHLLQDTLRSRPVIVPYSWIINYVVEAVIVLLFIGGIWCGRRSRFLWMALGGFAFDMFLHMGLGFGINEVYIMGAHWLFVMPMAMAFVVKQAENGRFRTWLRVLLVVLTLWLWAYNVTLLAGYLLG</sequence>
<dbReference type="OrthoDB" id="996712at2"/>
<keyword evidence="1" id="KW-0812">Transmembrane</keyword>
<dbReference type="InterPro" id="IPR045726">
    <property type="entry name" value="DUF6080"/>
</dbReference>
<evidence type="ECO:0000313" key="2">
    <source>
        <dbReference type="EMBL" id="KOO67802.1"/>
    </source>
</evidence>
<feature type="transmembrane region" description="Helical" evidence="1">
    <location>
        <begin position="227"/>
        <end position="243"/>
    </location>
</feature>
<organism evidence="2 3">
    <name type="scientific">Xylanibacter rarus</name>
    <dbReference type="NCBI Taxonomy" id="1676614"/>
    <lineage>
        <taxon>Bacteria</taxon>
        <taxon>Pseudomonadati</taxon>
        <taxon>Bacteroidota</taxon>
        <taxon>Bacteroidia</taxon>
        <taxon>Bacteroidales</taxon>
        <taxon>Prevotellaceae</taxon>
        <taxon>Xylanibacter</taxon>
    </lineage>
</organism>
<evidence type="ECO:0000313" key="3">
    <source>
        <dbReference type="Proteomes" id="UP000036951"/>
    </source>
</evidence>
<dbReference type="Proteomes" id="UP000036951">
    <property type="component" value="Unassembled WGS sequence"/>
</dbReference>
<protein>
    <submittedName>
        <fullName evidence="2">Membrane protein</fullName>
    </submittedName>
</protein>
<accession>A0A8E1QWL2</accession>
<dbReference type="Pfam" id="PF19558">
    <property type="entry name" value="DUF6080"/>
    <property type="match status" value="1"/>
</dbReference>
<proteinExistence type="predicted"/>
<reference evidence="2 3" key="1">
    <citation type="submission" date="2015-06" db="EMBL/GenBank/DDBJ databases">
        <title>Prevotella sp. 109, sp. nov., a novel member of the family Prevotellaceae isolated from human faeces.</title>
        <authorList>
            <person name="Shkoporov A.N."/>
            <person name="Chaplin A.V."/>
            <person name="Kafarskaia L.I."/>
            <person name="Efimov B.A."/>
        </authorList>
    </citation>
    <scope>NUCLEOTIDE SEQUENCE [LARGE SCALE GENOMIC DNA]</scope>
    <source>
        <strain evidence="2 3">109</strain>
    </source>
</reference>
<feature type="transmembrane region" description="Helical" evidence="1">
    <location>
        <begin position="105"/>
        <end position="129"/>
    </location>
</feature>
<keyword evidence="1" id="KW-0472">Membrane</keyword>
<dbReference type="AlphaFoldDB" id="A0A8E1QWL2"/>
<feature type="transmembrane region" description="Helical" evidence="1">
    <location>
        <begin position="370"/>
        <end position="391"/>
    </location>
</feature>
<feature type="transmembrane region" description="Helical" evidence="1">
    <location>
        <begin position="150"/>
        <end position="176"/>
    </location>
</feature>
<evidence type="ECO:0000256" key="1">
    <source>
        <dbReference type="SAM" id="Phobius"/>
    </source>
</evidence>
<keyword evidence="3" id="KW-1185">Reference proteome</keyword>
<name>A0A8E1QWL2_9BACT</name>
<feature type="transmembrane region" description="Helical" evidence="1">
    <location>
        <begin position="188"/>
        <end position="215"/>
    </location>
</feature>
<dbReference type="RefSeq" id="WP_053398894.1">
    <property type="nucleotide sequence ID" value="NZ_LFQU01000025.1"/>
</dbReference>
<keyword evidence="1" id="KW-1133">Transmembrane helix</keyword>
<feature type="transmembrane region" description="Helical" evidence="1">
    <location>
        <begin position="454"/>
        <end position="478"/>
    </location>
</feature>
<comment type="caution">
    <text evidence="2">The sequence shown here is derived from an EMBL/GenBank/DDBJ whole genome shotgun (WGS) entry which is preliminary data.</text>
</comment>
<dbReference type="EMBL" id="LFQU01000025">
    <property type="protein sequence ID" value="KOO67802.1"/>
    <property type="molecule type" value="Genomic_DNA"/>
</dbReference>
<gene>
    <name evidence="2" type="ORF">ACU52_11625</name>
</gene>